<dbReference type="PANTHER" id="PTHR46112:SF10">
    <property type="entry name" value="DIPEPTIDASE YKVY-RELATED"/>
    <property type="match status" value="1"/>
</dbReference>
<keyword evidence="9" id="KW-0224">Dipeptidase</keyword>
<dbReference type="InterPro" id="IPR050659">
    <property type="entry name" value="Peptidase_M24B"/>
</dbReference>
<dbReference type="SUPFAM" id="SSF55920">
    <property type="entry name" value="Creatinase/aminopeptidase"/>
    <property type="match status" value="1"/>
</dbReference>
<evidence type="ECO:0000256" key="4">
    <source>
        <dbReference type="ARBA" id="ARBA00022801"/>
    </source>
</evidence>
<dbReference type="EMBL" id="AEPV01000037">
    <property type="protein sequence ID" value="EFU74129.1"/>
    <property type="molecule type" value="Genomic_DNA"/>
</dbReference>
<proteinExistence type="inferred from homology"/>
<dbReference type="InterPro" id="IPR001131">
    <property type="entry name" value="Peptidase_M24B_aminopep-P_CS"/>
</dbReference>
<dbReference type="HOGENOM" id="CLU_017266_4_2_9"/>
<name>E6LFA2_ENTI1</name>
<dbReference type="Proteomes" id="UP000010296">
    <property type="component" value="Unassembled WGS sequence"/>
</dbReference>
<dbReference type="MEROPS" id="M24.006"/>
<evidence type="ECO:0000256" key="1">
    <source>
        <dbReference type="ARBA" id="ARBA00001936"/>
    </source>
</evidence>
<reference evidence="9 10" key="1">
    <citation type="submission" date="2010-12" db="EMBL/GenBank/DDBJ databases">
        <authorList>
            <person name="Muzny D."/>
            <person name="Qin X."/>
            <person name="Deng J."/>
            <person name="Jiang H."/>
            <person name="Liu Y."/>
            <person name="Qu J."/>
            <person name="Song X.-Z."/>
            <person name="Zhang L."/>
            <person name="Thornton R."/>
            <person name="Coyle M."/>
            <person name="Francisco L."/>
            <person name="Jackson L."/>
            <person name="Javaid M."/>
            <person name="Korchina V."/>
            <person name="Kovar C."/>
            <person name="Mata R."/>
            <person name="Mathew T."/>
            <person name="Ngo R."/>
            <person name="Nguyen L."/>
            <person name="Nguyen N."/>
            <person name="Okwuonu G."/>
            <person name="Ongeri F."/>
            <person name="Pham C."/>
            <person name="Simmons D."/>
            <person name="Wilczek-Boney K."/>
            <person name="Hale W."/>
            <person name="Jakkamsetti A."/>
            <person name="Pham P."/>
            <person name="Ruth R."/>
            <person name="San Lucas F."/>
            <person name="Warren J."/>
            <person name="Zhang J."/>
            <person name="Zhao Z."/>
            <person name="Zhou C."/>
            <person name="Zhu D."/>
            <person name="Lee S."/>
            <person name="Bess C."/>
            <person name="Blankenburg K."/>
            <person name="Forbes L."/>
            <person name="Fu Q."/>
            <person name="Gubbala S."/>
            <person name="Hirani K."/>
            <person name="Jayaseelan J.C."/>
            <person name="Lara F."/>
            <person name="Munidasa M."/>
            <person name="Palculict T."/>
            <person name="Patil S."/>
            <person name="Pu L.-L."/>
            <person name="Saada N."/>
            <person name="Tang L."/>
            <person name="Weissenberger G."/>
            <person name="Zhu Y."/>
            <person name="Hemphill L."/>
            <person name="Shang Y."/>
            <person name="Youmans B."/>
            <person name="Ayvaz T."/>
            <person name="Ross M."/>
            <person name="Santibanez J."/>
            <person name="Aqrawi P."/>
            <person name="Gross S."/>
            <person name="Joshi V."/>
            <person name="Fowler G."/>
            <person name="Nazareth L."/>
            <person name="Reid J."/>
            <person name="Worley K."/>
            <person name="Petrosino J."/>
            <person name="Highlander S."/>
            <person name="Gibbs R."/>
        </authorList>
    </citation>
    <scope>NUCLEOTIDE SEQUENCE [LARGE SCALE GENOMIC DNA]</scope>
    <source>
        <strain evidence="10">DSM 15952 / CCUG 50447 / LMG 22039 / TP 1.5</strain>
    </source>
</reference>
<evidence type="ECO:0000256" key="3">
    <source>
        <dbReference type="ARBA" id="ARBA00022723"/>
    </source>
</evidence>
<keyword evidence="10" id="KW-1185">Reference proteome</keyword>
<dbReference type="AlphaFoldDB" id="E6LFA2"/>
<keyword evidence="3 6" id="KW-0479">Metal-binding</keyword>
<evidence type="ECO:0000256" key="6">
    <source>
        <dbReference type="RuleBase" id="RU000590"/>
    </source>
</evidence>
<keyword evidence="4 9" id="KW-0378">Hydrolase</keyword>
<dbReference type="SUPFAM" id="SSF53092">
    <property type="entry name" value="Creatinase/prolidase N-terminal domain"/>
    <property type="match status" value="1"/>
</dbReference>
<dbReference type="PROSITE" id="PS00491">
    <property type="entry name" value="PROLINE_PEPTIDASE"/>
    <property type="match status" value="1"/>
</dbReference>
<accession>E6LFA2</accession>
<gene>
    <name evidence="9" type="primary">pepQ2</name>
    <name evidence="9" type="ORF">HMPREF9088_1042</name>
</gene>
<dbReference type="Pfam" id="PF01321">
    <property type="entry name" value="Creatinase_N"/>
    <property type="match status" value="1"/>
</dbReference>
<evidence type="ECO:0000256" key="2">
    <source>
        <dbReference type="ARBA" id="ARBA00008766"/>
    </source>
</evidence>
<dbReference type="EC" id="3.4.13.9" evidence="9"/>
<feature type="domain" description="Creatinase N-terminal" evidence="8">
    <location>
        <begin position="15"/>
        <end position="146"/>
    </location>
</feature>
<dbReference type="Gene3D" id="3.40.350.10">
    <property type="entry name" value="Creatinase/prolidase N-terminal domain"/>
    <property type="match status" value="1"/>
</dbReference>
<evidence type="ECO:0000259" key="8">
    <source>
        <dbReference type="Pfam" id="PF01321"/>
    </source>
</evidence>
<dbReference type="InterPro" id="IPR000994">
    <property type="entry name" value="Pept_M24"/>
</dbReference>
<dbReference type="CDD" id="cd01092">
    <property type="entry name" value="APP-like"/>
    <property type="match status" value="1"/>
</dbReference>
<evidence type="ECO:0000313" key="9">
    <source>
        <dbReference type="EMBL" id="EFU74129.1"/>
    </source>
</evidence>
<dbReference type="GO" id="GO:0046872">
    <property type="term" value="F:metal ion binding"/>
    <property type="evidence" value="ECO:0007669"/>
    <property type="project" value="UniProtKB-KW"/>
</dbReference>
<dbReference type="eggNOG" id="COG0006">
    <property type="taxonomic scope" value="Bacteria"/>
</dbReference>
<sequence length="376" mass="41347">MISKKEGLNMNRTKLTELQSYLQANSISAAYLSNPTTIAYLSGFESDPHERILGLFISATTDPFLFTPALDAEPAKNSSWQYDVIGYLDNENPYEKIKKELLHRYPSLDSIGLEKGSLSLDRYEILTDLFPNVSFSANLTPVIETMQLKKTADEITTLLEAGHWADVAFEIGFSAVKAGVSEQEIVAEIEYQLKRRGVSQMSFDTLVLAGTNAANPHGTPGANQVKENELVLFDLGVVWKGYCSDATRTVSFGEPTSLQQEVYNVVLNAQLAAQKAVKSGVTAEYLDRVAREVISEAGYGEYFTHRLGHGLGMSVHEYPSLVAGNDLIIEEGMCFSLEPGIYIPGKVGVRIEDCVHVTSDGCEPFTKTSKKLLTLH</sequence>
<evidence type="ECO:0000259" key="7">
    <source>
        <dbReference type="Pfam" id="PF00557"/>
    </source>
</evidence>
<dbReference type="Pfam" id="PF00557">
    <property type="entry name" value="Peptidase_M24"/>
    <property type="match status" value="1"/>
</dbReference>
<dbReference type="GO" id="GO:0102009">
    <property type="term" value="F:proline dipeptidase activity"/>
    <property type="evidence" value="ECO:0007669"/>
    <property type="project" value="UniProtKB-EC"/>
</dbReference>
<comment type="similarity">
    <text evidence="2 6">Belongs to the peptidase M24B family.</text>
</comment>
<feature type="domain" description="Peptidase M24" evidence="7">
    <location>
        <begin position="159"/>
        <end position="358"/>
    </location>
</feature>
<protein>
    <submittedName>
        <fullName evidence="9">Creatinase</fullName>
        <ecNumber evidence="9">3.4.13.9</ecNumber>
    </submittedName>
</protein>
<dbReference type="PATRIC" id="fig|888064.11.peg.285"/>
<dbReference type="InterPro" id="IPR029149">
    <property type="entry name" value="Creatin/AminoP/Spt16_N"/>
</dbReference>
<evidence type="ECO:0000256" key="5">
    <source>
        <dbReference type="ARBA" id="ARBA00023211"/>
    </source>
</evidence>
<dbReference type="Gene3D" id="3.90.230.10">
    <property type="entry name" value="Creatinase/methionine aminopeptidase superfamily"/>
    <property type="match status" value="1"/>
</dbReference>
<organism evidence="9 10">
    <name type="scientific">Enterococcus italicus (strain DSM 15952 / CCUG 50447 / LMG 22039 / TP 1.5)</name>
    <dbReference type="NCBI Taxonomy" id="888064"/>
    <lineage>
        <taxon>Bacteria</taxon>
        <taxon>Bacillati</taxon>
        <taxon>Bacillota</taxon>
        <taxon>Bacilli</taxon>
        <taxon>Lactobacillales</taxon>
        <taxon>Enterococcaceae</taxon>
        <taxon>Enterococcus</taxon>
    </lineage>
</organism>
<keyword evidence="5" id="KW-0464">Manganese</keyword>
<dbReference type="InterPro" id="IPR000587">
    <property type="entry name" value="Creatinase_N"/>
</dbReference>
<dbReference type="InterPro" id="IPR036005">
    <property type="entry name" value="Creatinase/aminopeptidase-like"/>
</dbReference>
<comment type="caution">
    <text evidence="9">The sequence shown here is derived from an EMBL/GenBank/DDBJ whole genome shotgun (WGS) entry which is preliminary data.</text>
</comment>
<comment type="cofactor">
    <cofactor evidence="1">
        <name>Mn(2+)</name>
        <dbReference type="ChEBI" id="CHEBI:29035"/>
    </cofactor>
</comment>
<dbReference type="PANTHER" id="PTHR46112">
    <property type="entry name" value="AMINOPEPTIDASE"/>
    <property type="match status" value="1"/>
</dbReference>
<evidence type="ECO:0000313" key="10">
    <source>
        <dbReference type="Proteomes" id="UP000010296"/>
    </source>
</evidence>
<keyword evidence="9" id="KW-0645">Protease</keyword>
<dbReference type="STRING" id="888064.HMPREF9088_1042"/>